<feature type="chain" id="PRO_5040719158" evidence="4">
    <location>
        <begin position="30"/>
        <end position="685"/>
    </location>
</feature>
<keyword evidence="2" id="KW-0964">Secreted</keyword>
<accession>A0A9X2S8S3</accession>
<evidence type="ECO:0000313" key="6">
    <source>
        <dbReference type="EMBL" id="MCR2804709.1"/>
    </source>
</evidence>
<protein>
    <submittedName>
        <fullName evidence="6">BNR-4 repeat-containing protein</fullName>
    </submittedName>
</protein>
<comment type="caution">
    <text evidence="6">The sequence shown here is derived from an EMBL/GenBank/DDBJ whole genome shotgun (WGS) entry which is preliminary data.</text>
</comment>
<dbReference type="GO" id="GO:0005576">
    <property type="term" value="C:extracellular region"/>
    <property type="evidence" value="ECO:0007669"/>
    <property type="project" value="UniProtKB-SubCell"/>
</dbReference>
<keyword evidence="3 4" id="KW-0732">Signal</keyword>
<organism evidence="6 7">
    <name type="scientific">Paenibacillus soyae</name>
    <dbReference type="NCBI Taxonomy" id="2969249"/>
    <lineage>
        <taxon>Bacteria</taxon>
        <taxon>Bacillati</taxon>
        <taxon>Bacillota</taxon>
        <taxon>Bacilli</taxon>
        <taxon>Bacillales</taxon>
        <taxon>Paenibacillaceae</taxon>
        <taxon>Paenibacillus</taxon>
    </lineage>
</organism>
<dbReference type="NCBIfam" id="NF033679">
    <property type="entry name" value="DNRLRE_dom"/>
    <property type="match status" value="1"/>
</dbReference>
<evidence type="ECO:0000256" key="4">
    <source>
        <dbReference type="SAM" id="SignalP"/>
    </source>
</evidence>
<name>A0A9X2S8S3_9BACL</name>
<keyword evidence="7" id="KW-1185">Reference proteome</keyword>
<feature type="domain" description="Carbohydrate-binding module family 96" evidence="5">
    <location>
        <begin position="38"/>
        <end position="129"/>
    </location>
</feature>
<sequence length="685" mass="75999">MVKKSICSGIVLSLIISTLFWINGSEAMASNTKHDPISKHYPIEDTYIRNGADSNENYRLANEIGVKDNSSSTGRIGYLKYNLSSYKSDVANKATLRLFVRSKTTGSIINNIFGIANEVWDAGTMTWSNGSPYHDVASNLYPSIQDITTNIEGGYLLDRQIITAAGTYYEYDVTDYVNSELSSATDKIIAFLLTSENDLNVNYDSMESGSNKPELILEHPATAHTKVKKLSDTILAQDGLTFADVKFGFFPNVSGGSIVTYNGYQYTVYYNSDRHVCVARRASGSEAWEIAELTDYLFTSIDTHNYATLGISSDGVIHLTFDHHANDLHYRSSQQGIANNPAQVQWSSSLFGPVTNQLSGNTITDLSYPTFVQAPNGNLLFMYRTRGSGNGWRFLATYDSASHGWTLNGKMIHSSGTYVGSYTGTSTQRGNYPLGFVFDQNGRLHMPFIWRETPDAMSNHDINYMYSDNHGLTWKNISGTVVSQTGSTYATVESPGIIVSPIPQRRGLVNSNFNTADADAAGRIHFMSQHMPDDTPDAAASNEVVRRYFHYWIDENGNVNKTNLHAQGSNSPVLLADNGDAYFVYISKSYTYTKIEDRKFGQGKLRIARATAASNYTDWNIIYTDNSLPGLAEGLRIDADRFKKDGIISVFVQENPKTMLGEATKVRIIEYGIKQPFGQQNKLKT</sequence>
<evidence type="ECO:0000256" key="1">
    <source>
        <dbReference type="ARBA" id="ARBA00004613"/>
    </source>
</evidence>
<feature type="signal peptide" evidence="4">
    <location>
        <begin position="1"/>
        <end position="29"/>
    </location>
</feature>
<dbReference type="EMBL" id="JANIPJ010000008">
    <property type="protein sequence ID" value="MCR2804709.1"/>
    <property type="molecule type" value="Genomic_DNA"/>
</dbReference>
<dbReference type="Pfam" id="PF15892">
    <property type="entry name" value="BNR_4"/>
    <property type="match status" value="1"/>
</dbReference>
<comment type="subcellular location">
    <subcellularLocation>
        <location evidence="1">Secreted</location>
    </subcellularLocation>
</comment>
<dbReference type="AlphaFoldDB" id="A0A9X2S8S3"/>
<dbReference type="Pfam" id="PF24517">
    <property type="entry name" value="CBM96"/>
    <property type="match status" value="2"/>
</dbReference>
<dbReference type="SUPFAM" id="SSF50939">
    <property type="entry name" value="Sialidases"/>
    <property type="match status" value="1"/>
</dbReference>
<gene>
    <name evidence="6" type="ORF">NQZ67_12550</name>
</gene>
<reference evidence="6" key="1">
    <citation type="submission" date="2022-08" db="EMBL/GenBank/DDBJ databases">
        <title>The genomic sequence of strain Paenibacillus sp. SCIV0701.</title>
        <authorList>
            <person name="Zhao H."/>
        </authorList>
    </citation>
    <scope>NUCLEOTIDE SEQUENCE</scope>
    <source>
        <strain evidence="6">SCIV0701</strain>
    </source>
</reference>
<dbReference type="Proteomes" id="UP001141950">
    <property type="component" value="Unassembled WGS sequence"/>
</dbReference>
<feature type="domain" description="Carbohydrate-binding module family 96" evidence="5">
    <location>
        <begin position="158"/>
        <end position="218"/>
    </location>
</feature>
<proteinExistence type="predicted"/>
<evidence type="ECO:0000256" key="3">
    <source>
        <dbReference type="ARBA" id="ARBA00022729"/>
    </source>
</evidence>
<dbReference type="InterPro" id="IPR055372">
    <property type="entry name" value="CBM96"/>
</dbReference>
<dbReference type="InterPro" id="IPR036278">
    <property type="entry name" value="Sialidase_sf"/>
</dbReference>
<dbReference type="RefSeq" id="WP_257445965.1">
    <property type="nucleotide sequence ID" value="NZ_JANIPJ010000008.1"/>
</dbReference>
<evidence type="ECO:0000259" key="5">
    <source>
        <dbReference type="Pfam" id="PF24517"/>
    </source>
</evidence>
<evidence type="ECO:0000313" key="7">
    <source>
        <dbReference type="Proteomes" id="UP001141950"/>
    </source>
</evidence>
<evidence type="ECO:0000256" key="2">
    <source>
        <dbReference type="ARBA" id="ARBA00022525"/>
    </source>
</evidence>